<keyword evidence="2" id="KW-1185">Reference proteome</keyword>
<protein>
    <submittedName>
        <fullName evidence="1">Uncharacterized protein</fullName>
    </submittedName>
</protein>
<reference evidence="1" key="1">
    <citation type="journal article" date="2023" name="Insect Mol. Biol.">
        <title>Genome sequencing provides insights into the evolution of gene families encoding plant cell wall-degrading enzymes in longhorned beetles.</title>
        <authorList>
            <person name="Shin N.R."/>
            <person name="Okamura Y."/>
            <person name="Kirsch R."/>
            <person name="Pauchet Y."/>
        </authorList>
    </citation>
    <scope>NUCLEOTIDE SEQUENCE</scope>
    <source>
        <strain evidence="1">MMC_N1</strain>
    </source>
</reference>
<organism evidence="1 2">
    <name type="scientific">Molorchus minor</name>
    <dbReference type="NCBI Taxonomy" id="1323400"/>
    <lineage>
        <taxon>Eukaryota</taxon>
        <taxon>Metazoa</taxon>
        <taxon>Ecdysozoa</taxon>
        <taxon>Arthropoda</taxon>
        <taxon>Hexapoda</taxon>
        <taxon>Insecta</taxon>
        <taxon>Pterygota</taxon>
        <taxon>Neoptera</taxon>
        <taxon>Endopterygota</taxon>
        <taxon>Coleoptera</taxon>
        <taxon>Polyphaga</taxon>
        <taxon>Cucujiformia</taxon>
        <taxon>Chrysomeloidea</taxon>
        <taxon>Cerambycidae</taxon>
        <taxon>Lamiinae</taxon>
        <taxon>Monochamini</taxon>
        <taxon>Molorchus</taxon>
    </lineage>
</organism>
<dbReference type="EMBL" id="JAPWTJ010001156">
    <property type="protein sequence ID" value="KAJ8973524.1"/>
    <property type="molecule type" value="Genomic_DNA"/>
</dbReference>
<sequence>MNHRFPLMCLFMNGNFLQFCYNTERVFNAVCIWSACLVDILSRGGLTAPTSIGVVKFMATFIVGTQAPTI</sequence>
<evidence type="ECO:0000313" key="1">
    <source>
        <dbReference type="EMBL" id="KAJ8973524.1"/>
    </source>
</evidence>
<dbReference type="Proteomes" id="UP001162164">
    <property type="component" value="Unassembled WGS sequence"/>
</dbReference>
<gene>
    <name evidence="1" type="ORF">NQ317_014249</name>
</gene>
<proteinExistence type="predicted"/>
<accession>A0ABQ9J7B6</accession>
<evidence type="ECO:0000313" key="2">
    <source>
        <dbReference type="Proteomes" id="UP001162164"/>
    </source>
</evidence>
<comment type="caution">
    <text evidence="1">The sequence shown here is derived from an EMBL/GenBank/DDBJ whole genome shotgun (WGS) entry which is preliminary data.</text>
</comment>
<name>A0ABQ9J7B6_9CUCU</name>